<dbReference type="EMBL" id="JH657995">
    <property type="protein sequence ID" value="EXM16625.1"/>
    <property type="molecule type" value="Genomic_DNA"/>
</dbReference>
<dbReference type="AlphaFoldDB" id="X0M7J5"/>
<reference evidence="1" key="1">
    <citation type="submission" date="2011-11" db="EMBL/GenBank/DDBJ databases">
        <title>The Genome Sequence of Fusarium oxysporum Cotton.</title>
        <authorList>
            <consortium name="The Broad Institute Genome Sequencing Platform"/>
            <person name="Ma L.-J."/>
            <person name="Gale L.R."/>
            <person name="Schwartz D.C."/>
            <person name="Zhou S."/>
            <person name="Corby-Kistler H."/>
            <person name="Young S.K."/>
            <person name="Zeng Q."/>
            <person name="Gargeya S."/>
            <person name="Fitzgerald M."/>
            <person name="Haas B."/>
            <person name="Abouelleil A."/>
            <person name="Alvarado L."/>
            <person name="Arachchi H.M."/>
            <person name="Berlin A."/>
            <person name="Brown A."/>
            <person name="Chapman S.B."/>
            <person name="Chen Z."/>
            <person name="Dunbar C."/>
            <person name="Freedman E."/>
            <person name="Gearin G."/>
            <person name="Goldberg J."/>
            <person name="Griggs A."/>
            <person name="Gujja S."/>
            <person name="Heiman D."/>
            <person name="Howarth C."/>
            <person name="Larson L."/>
            <person name="Lui A."/>
            <person name="MacDonald P.J.P."/>
            <person name="Montmayeur A."/>
            <person name="Murphy C."/>
            <person name="Neiman D."/>
            <person name="Pearson M."/>
            <person name="Priest M."/>
            <person name="Roberts A."/>
            <person name="Saif S."/>
            <person name="Shea T."/>
            <person name="Shenoy N."/>
            <person name="Sisk P."/>
            <person name="Stolte C."/>
            <person name="Sykes S."/>
            <person name="Wortman J."/>
            <person name="Nusbaum C."/>
            <person name="Birren B."/>
        </authorList>
    </citation>
    <scope>NUCLEOTIDE SEQUENCE [LARGE SCALE GENOMIC DNA]</scope>
    <source>
        <strain evidence="1">25433</strain>
    </source>
</reference>
<gene>
    <name evidence="1" type="ORF">FOTG_15133</name>
</gene>
<name>X0M7J5_FUSOX</name>
<organism evidence="1">
    <name type="scientific">Fusarium oxysporum f. sp. vasinfectum 25433</name>
    <dbReference type="NCBI Taxonomy" id="1089449"/>
    <lineage>
        <taxon>Eukaryota</taxon>
        <taxon>Fungi</taxon>
        <taxon>Dikarya</taxon>
        <taxon>Ascomycota</taxon>
        <taxon>Pezizomycotina</taxon>
        <taxon>Sordariomycetes</taxon>
        <taxon>Hypocreomycetidae</taxon>
        <taxon>Hypocreales</taxon>
        <taxon>Nectriaceae</taxon>
        <taxon>Fusarium</taxon>
        <taxon>Fusarium oxysporum species complex</taxon>
    </lineage>
</organism>
<evidence type="ECO:0000313" key="1">
    <source>
        <dbReference type="EMBL" id="EXM16625.1"/>
    </source>
</evidence>
<accession>X0M7J5</accession>
<reference evidence="1" key="2">
    <citation type="submission" date="2012-05" db="EMBL/GenBank/DDBJ databases">
        <title>The Genome Annotation of Fusarium oxysporum Cotton.</title>
        <authorList>
            <consortium name="The Broad Institute Genomics Platform"/>
            <person name="Ma L.-J."/>
            <person name="Corby-Kistler H."/>
            <person name="Broz K."/>
            <person name="Gale L.R."/>
            <person name="Jonkers W."/>
            <person name="O'Donnell K."/>
            <person name="Ploetz R."/>
            <person name="Steinberg C."/>
            <person name="Schwartz D.C."/>
            <person name="VanEtten H."/>
            <person name="Zhou S."/>
            <person name="Young S.K."/>
            <person name="Zeng Q."/>
            <person name="Gargeya S."/>
            <person name="Fitzgerald M."/>
            <person name="Abouelleil A."/>
            <person name="Alvarado L."/>
            <person name="Chapman S.B."/>
            <person name="Gainer-Dewar J."/>
            <person name="Goldberg J."/>
            <person name="Griggs A."/>
            <person name="Gujja S."/>
            <person name="Hansen M."/>
            <person name="Howarth C."/>
            <person name="Imamovic A."/>
            <person name="Ireland A."/>
            <person name="Larimer J."/>
            <person name="McCowan C."/>
            <person name="Murphy C."/>
            <person name="Pearson M."/>
            <person name="Poon T.W."/>
            <person name="Priest M."/>
            <person name="Roberts A."/>
            <person name="Saif S."/>
            <person name="Shea T."/>
            <person name="Sykes S."/>
            <person name="Wortman J."/>
            <person name="Nusbaum C."/>
            <person name="Birren B."/>
        </authorList>
    </citation>
    <scope>NUCLEOTIDE SEQUENCE</scope>
    <source>
        <strain evidence="1">25433</strain>
    </source>
</reference>
<dbReference type="HOGENOM" id="CLU_3087294_0_0_1"/>
<proteinExistence type="predicted"/>
<dbReference type="Proteomes" id="UP000030701">
    <property type="component" value="Unassembled WGS sequence"/>
</dbReference>
<protein>
    <submittedName>
        <fullName evidence="1">Uncharacterized protein</fullName>
    </submittedName>
</protein>
<sequence length="52" mass="6099">MWTPFVIDRCMFLIPGGRVPQAHLLASAADVWCFWSRLEPTLVPLVREWERT</sequence>